<organism evidence="1 2">
    <name type="scientific">Larimichthys crocea</name>
    <name type="common">Large yellow croaker</name>
    <name type="synonym">Pseudosciaena crocea</name>
    <dbReference type="NCBI Taxonomy" id="215358"/>
    <lineage>
        <taxon>Eukaryota</taxon>
        <taxon>Metazoa</taxon>
        <taxon>Chordata</taxon>
        <taxon>Craniata</taxon>
        <taxon>Vertebrata</taxon>
        <taxon>Euteleostomi</taxon>
        <taxon>Actinopterygii</taxon>
        <taxon>Neopterygii</taxon>
        <taxon>Teleostei</taxon>
        <taxon>Neoteleostei</taxon>
        <taxon>Acanthomorphata</taxon>
        <taxon>Eupercaria</taxon>
        <taxon>Sciaenidae</taxon>
        <taxon>Larimichthys</taxon>
    </lineage>
</organism>
<evidence type="ECO:0000313" key="2">
    <source>
        <dbReference type="Proteomes" id="UP000793456"/>
    </source>
</evidence>
<keyword evidence="2" id="KW-1185">Reference proteome</keyword>
<gene>
    <name evidence="1" type="ORF">E3U43_011902</name>
</gene>
<comment type="caution">
    <text evidence="1">The sequence shown here is derived from an EMBL/GenBank/DDBJ whole genome shotgun (WGS) entry which is preliminary data.</text>
</comment>
<sequence length="206" mass="22450">MNAVRGGTVTWRPQPWQDGDGGGGEPLSDSDSEEEDFPDDSTTPLGDYITHGLKQLLDAQQLCDVTLLVEGKKFMCHREGRGSGVEREVTGGGVMVTAEQRGAAGGGSDRAPSPVVFPGLPRRIAAGGVARWKRRIYVLGGENGSRFYDSVYCWKPGWRSWVQRREKLPGDTGGVSQFGCTTLKFPKKHILSRLRLAKENCKKAAD</sequence>
<proteinExistence type="predicted"/>
<dbReference type="Proteomes" id="UP000793456">
    <property type="component" value="Chromosome XVIII"/>
</dbReference>
<accession>A0ACD3QLU0</accession>
<name>A0ACD3QLU0_LARCR</name>
<reference evidence="1" key="1">
    <citation type="submission" date="2018-11" db="EMBL/GenBank/DDBJ databases">
        <title>The sequence and de novo assembly of Larimichthys crocea genome using PacBio and Hi-C technologies.</title>
        <authorList>
            <person name="Xu P."/>
            <person name="Chen B."/>
            <person name="Zhou Z."/>
            <person name="Ke Q."/>
            <person name="Wu Y."/>
            <person name="Bai H."/>
            <person name="Pu F."/>
        </authorList>
    </citation>
    <scope>NUCLEOTIDE SEQUENCE</scope>
    <source>
        <tissue evidence="1">Muscle</tissue>
    </source>
</reference>
<dbReference type="EMBL" id="CM011691">
    <property type="protein sequence ID" value="TMS07809.1"/>
    <property type="molecule type" value="Genomic_DNA"/>
</dbReference>
<protein>
    <submittedName>
        <fullName evidence="1">Uncharacterized protein</fullName>
    </submittedName>
</protein>
<evidence type="ECO:0000313" key="1">
    <source>
        <dbReference type="EMBL" id="TMS07809.1"/>
    </source>
</evidence>